<sequence>MTSIPESAYISHYSNAWESNRLVAKDGWILDPQNRVVILHGVNMSGATKVPFYKAAASETAEAVAEANIRSTAMNLAPGSPVYYGATPTAAPLSPPSTEESSIGGRQHAASESSSSTSTTDSERIRNKGEIPGVMYSYKDKHFFEHRSVSFVNRPFPLVEAEMHFERLARWGCQVLRVLVPWEALEHSGPGIYDEEYIDYLIQLLKIAGKFGLKCFLDPHVDCWSRFTGGSGMPGWTIELAGMDVTKLESTGSAITQNTYKDKPNYPRMIWATNNSKVASATMYTLFFAGQIFAPQAMVPLSQTVLDHFRKVHSTVVSDEAFRRGMVGGVKAPSPIQNLVEIPRVDAEFVQRGQVNIQHFLQAHFMEAFAHLADRIQKDDARVLRSGGRGGEVALMASGTVMGFDSLNEPAPGYLNHPDLNKLLELEDLQIGTCPTPIQGMQLAQGKTVECQVWATGALGPGKKGKVKVNTENVNLWKRPYWKSNKNNKRHNHDPDAIGEHRIHAPSAPPMTLSHGNGGYHPMASPFHIVSQLDISAAQSALTSFLGGRGSKQPGETTATSEVTEAHISKTNWPEPAGYSNLCIWADHKVWDPETGKLLQPNYFQRIPTRGYIPPGFQPGKEVEWKQDFWLPFVNTFSLRLRQQDPRLTIFVEPPINEAPPMFRLQKMLIGGATDQLVNMFRSLVRWKPPRSFHNQHTTAAVSRHVVPPAPTSGTTRSNNSSSSGDPDLEKGKMASQTVEDDLYENACQHPIFNPVGDVSDNIVVAPHFYDGYSNVTRDFVPFTLDFLGYKRGIYWSVLGALKLGWSGVGGAWKDQVQGIQSDIRFAMGSQHGILMGETGLPMDMHDKASFKHRYGSPKQQFALQMLLDAMDANMLSFTLWNYCDDNSNEWGDRWNGEDFSVWSPEKNGFMQPDFPGSTEVILGRMEEMQRPPPLAGTRPTVTLTELGADVGSGKETAGCSEGLIWWCCRPKNHIWTERTAPKRLVVISVEPSPTSEMASNPHGLSSSTRLVETTKPAPSPPLARLKSWQDLLPLSLQIERGRQEFYSGLRVGESFVRAYPLAVWGEPLHYRFEPGRPVSDAQLLTKDHDLAKKKTNDVGSWENRFDLFFTLACDRRSHRDVDSQTCSGKSNEDTITRTDDNSLSAPSTDIFLPRFHFALDSPLNTDTFESLQIVHQIIQDPISSLSQSQLSTRPMKREKGRWHRMDIQTSDGHISIQPTHQRAQFWTSPQPKFNPHDNLSNTTAFFDAAEARIRALFAIGWDGVEGISTKAEQEWVQRLWSEMQRGDAAAEASLPRPTGYTPIWLSDDVVSYDESPFIQSPLMQDQLAAVHVQLEALAIDAAQEQDAEVDHAVET</sequence>
<feature type="compositionally biased region" description="Polar residues" evidence="1">
    <location>
        <begin position="554"/>
        <end position="563"/>
    </location>
</feature>
<dbReference type="EMBL" id="JAHRHY010000014">
    <property type="protein sequence ID" value="KAG9064440.1"/>
    <property type="molecule type" value="Genomic_DNA"/>
</dbReference>
<gene>
    <name evidence="2" type="ORF">KI688_003630</name>
</gene>
<keyword evidence="3" id="KW-1185">Reference proteome</keyword>
<feature type="region of interest" description="Disordered" evidence="1">
    <location>
        <begin position="547"/>
        <end position="571"/>
    </location>
</feature>
<evidence type="ECO:0008006" key="4">
    <source>
        <dbReference type="Google" id="ProtNLM"/>
    </source>
</evidence>
<accession>A0A9P7XN97</accession>
<feature type="region of interest" description="Disordered" evidence="1">
    <location>
        <begin position="484"/>
        <end position="519"/>
    </location>
</feature>
<dbReference type="Gene3D" id="3.20.20.80">
    <property type="entry name" value="Glycosidases"/>
    <property type="match status" value="2"/>
</dbReference>
<evidence type="ECO:0000256" key="1">
    <source>
        <dbReference type="SAM" id="MobiDB-lite"/>
    </source>
</evidence>
<dbReference type="InterPro" id="IPR052066">
    <property type="entry name" value="Glycosphingolipid_Hydrolases"/>
</dbReference>
<dbReference type="InterPro" id="IPR017853">
    <property type="entry name" value="GH"/>
</dbReference>
<dbReference type="OrthoDB" id="9971853at2759"/>
<name>A0A9P7XN97_9FUNG</name>
<feature type="compositionally biased region" description="Basic and acidic residues" evidence="1">
    <location>
        <begin position="1131"/>
        <end position="1141"/>
    </location>
</feature>
<feature type="compositionally biased region" description="Low complexity" evidence="1">
    <location>
        <begin position="712"/>
        <end position="725"/>
    </location>
</feature>
<comment type="caution">
    <text evidence="2">The sequence shown here is derived from an EMBL/GenBank/DDBJ whole genome shotgun (WGS) entry which is preliminary data.</text>
</comment>
<evidence type="ECO:0000313" key="2">
    <source>
        <dbReference type="EMBL" id="KAG9064440.1"/>
    </source>
</evidence>
<dbReference type="Proteomes" id="UP000707451">
    <property type="component" value="Unassembled WGS sequence"/>
</dbReference>
<feature type="compositionally biased region" description="Low complexity" evidence="1">
    <location>
        <begin position="111"/>
        <end position="120"/>
    </location>
</feature>
<dbReference type="SUPFAM" id="SSF51445">
    <property type="entry name" value="(Trans)glycosidases"/>
    <property type="match status" value="1"/>
</dbReference>
<feature type="region of interest" description="Disordered" evidence="1">
    <location>
        <begin position="696"/>
        <end position="736"/>
    </location>
</feature>
<feature type="region of interest" description="Disordered" evidence="1">
    <location>
        <begin position="1122"/>
        <end position="1141"/>
    </location>
</feature>
<feature type="compositionally biased region" description="Polar residues" evidence="1">
    <location>
        <begin position="994"/>
        <end position="1012"/>
    </location>
</feature>
<dbReference type="GO" id="GO:0050295">
    <property type="term" value="F:steryl-beta-glucosidase activity"/>
    <property type="evidence" value="ECO:0007669"/>
    <property type="project" value="TreeGrafter"/>
</dbReference>
<protein>
    <recommendedName>
        <fullName evidence="4">Glycoside hydrolase family 5 protein</fullName>
    </recommendedName>
</protein>
<feature type="compositionally biased region" description="Basic and acidic residues" evidence="1">
    <location>
        <begin position="493"/>
        <end position="503"/>
    </location>
</feature>
<feature type="compositionally biased region" description="Low complexity" evidence="1">
    <location>
        <begin position="87"/>
        <end position="98"/>
    </location>
</feature>
<dbReference type="GO" id="GO:1904462">
    <property type="term" value="P:ergosteryl 3-beta-D-glucoside catabolic process"/>
    <property type="evidence" value="ECO:0007669"/>
    <property type="project" value="TreeGrafter"/>
</dbReference>
<feature type="region of interest" description="Disordered" evidence="1">
    <location>
        <begin position="994"/>
        <end position="1020"/>
    </location>
</feature>
<evidence type="ECO:0000313" key="3">
    <source>
        <dbReference type="Proteomes" id="UP000707451"/>
    </source>
</evidence>
<organism evidence="2 3">
    <name type="scientific">Linnemannia hyalina</name>
    <dbReference type="NCBI Taxonomy" id="64524"/>
    <lineage>
        <taxon>Eukaryota</taxon>
        <taxon>Fungi</taxon>
        <taxon>Fungi incertae sedis</taxon>
        <taxon>Mucoromycota</taxon>
        <taxon>Mortierellomycotina</taxon>
        <taxon>Mortierellomycetes</taxon>
        <taxon>Mortierellales</taxon>
        <taxon>Mortierellaceae</taxon>
        <taxon>Linnemannia</taxon>
    </lineage>
</organism>
<dbReference type="PANTHER" id="PTHR31308:SF5">
    <property type="entry name" value="ERGOSTERYL-BETA-GLUCOSIDASE"/>
    <property type="match status" value="1"/>
</dbReference>
<proteinExistence type="predicted"/>
<feature type="region of interest" description="Disordered" evidence="1">
    <location>
        <begin position="87"/>
        <end position="126"/>
    </location>
</feature>
<reference evidence="2" key="1">
    <citation type="submission" date="2021-06" db="EMBL/GenBank/DDBJ databases">
        <title>Genome Sequence of Mortierella hyaline Strain SCG-10, a Cold-Adapted, Nitrate-Reducing Fungus Isolated from Soil in Minnesota, USA.</title>
        <authorList>
            <person name="Aldossari N."/>
        </authorList>
    </citation>
    <scope>NUCLEOTIDE SEQUENCE</scope>
    <source>
        <strain evidence="2">SCG-10</strain>
    </source>
</reference>
<dbReference type="PANTHER" id="PTHR31308">
    <property type="match status" value="1"/>
</dbReference>